<dbReference type="PANTHER" id="PTHR21330">
    <property type="entry name" value="E3 SUMO-PROTEIN LIGASE NSE2"/>
    <property type="match status" value="1"/>
</dbReference>
<dbReference type="Pfam" id="PF11789">
    <property type="entry name" value="zf-Nse"/>
    <property type="match status" value="1"/>
</dbReference>
<name>A0A139A277_GONPJ</name>
<dbReference type="Proteomes" id="UP000070544">
    <property type="component" value="Unassembled WGS sequence"/>
</dbReference>
<dbReference type="UniPathway" id="UPA00886"/>
<evidence type="ECO:0000256" key="3">
    <source>
        <dbReference type="ARBA" id="ARBA00008212"/>
    </source>
</evidence>
<dbReference type="InterPro" id="IPR026846">
    <property type="entry name" value="Nse2(Mms21)"/>
</dbReference>
<dbReference type="PANTHER" id="PTHR21330:SF1">
    <property type="entry name" value="E3 SUMO-PROTEIN LIGASE NSE2"/>
    <property type="match status" value="1"/>
</dbReference>
<dbReference type="EMBL" id="KQ965812">
    <property type="protein sequence ID" value="KXS10900.1"/>
    <property type="molecule type" value="Genomic_DNA"/>
</dbReference>
<keyword evidence="7" id="KW-0833">Ubl conjugation pathway</keyword>
<dbReference type="InterPro" id="IPR013083">
    <property type="entry name" value="Znf_RING/FYVE/PHD"/>
</dbReference>
<keyword evidence="12" id="KW-1185">Reference proteome</keyword>
<accession>A0A139A277</accession>
<keyword evidence="8" id="KW-0862">Zinc</keyword>
<dbReference type="GO" id="GO:0030915">
    <property type="term" value="C:Smc5-Smc6 complex"/>
    <property type="evidence" value="ECO:0007669"/>
    <property type="project" value="InterPro"/>
</dbReference>
<proteinExistence type="inferred from homology"/>
<dbReference type="CDD" id="cd16651">
    <property type="entry name" value="SPL-RING_NSE2"/>
    <property type="match status" value="1"/>
</dbReference>
<evidence type="ECO:0000256" key="4">
    <source>
        <dbReference type="ARBA" id="ARBA00022679"/>
    </source>
</evidence>
<evidence type="ECO:0000256" key="6">
    <source>
        <dbReference type="ARBA" id="ARBA00022771"/>
    </source>
</evidence>
<comment type="similarity">
    <text evidence="3">Belongs to the NSE2 family.</text>
</comment>
<dbReference type="GO" id="GO:0005634">
    <property type="term" value="C:nucleus"/>
    <property type="evidence" value="ECO:0007669"/>
    <property type="project" value="UniProtKB-SubCell"/>
</dbReference>
<comment type="subcellular location">
    <subcellularLocation>
        <location evidence="1">Nucleus</location>
    </subcellularLocation>
</comment>
<dbReference type="GO" id="GO:0000724">
    <property type="term" value="P:double-strand break repair via homologous recombination"/>
    <property type="evidence" value="ECO:0007669"/>
    <property type="project" value="InterPro"/>
</dbReference>
<dbReference type="GO" id="GO:0061665">
    <property type="term" value="F:SUMO ligase activity"/>
    <property type="evidence" value="ECO:0007669"/>
    <property type="project" value="TreeGrafter"/>
</dbReference>
<comment type="pathway">
    <text evidence="2">Protein modification; protein sumoylation.</text>
</comment>
<evidence type="ECO:0000256" key="9">
    <source>
        <dbReference type="ARBA" id="ARBA00023242"/>
    </source>
</evidence>
<dbReference type="InterPro" id="IPR004181">
    <property type="entry name" value="Znf_MIZ"/>
</dbReference>
<gene>
    <name evidence="11" type="ORF">M427DRAFT_158718</name>
</gene>
<evidence type="ECO:0000259" key="10">
    <source>
        <dbReference type="Pfam" id="PF11789"/>
    </source>
</evidence>
<evidence type="ECO:0000256" key="1">
    <source>
        <dbReference type="ARBA" id="ARBA00004123"/>
    </source>
</evidence>
<dbReference type="OrthoDB" id="26899at2759"/>
<sequence length="260" mass="29705">MVRRNEELYAAFVQPVKGHGIAARVEQIAAGRPGQQNTTFESPLGNLSSAMTGCIELAVELEEAGDSEQVAEIELSLKTLIDMENELLLQREVIQEMARDLNGSKELNDLATEFDTMLKRKEFDRTHKADKYTRHDSYRSFKTSVWEVHKKGPHPFAEPADDNADLVLEAVHRKPICPITRQPFKQPMTAKECGHSFEKSAILDLFEQQVEFECPQSGCPKILKKVNLFEDKDLRRQARLYIESQREQRELEEDSMDVVA</sequence>
<dbReference type="GO" id="GO:0008270">
    <property type="term" value="F:zinc ion binding"/>
    <property type="evidence" value="ECO:0007669"/>
    <property type="project" value="UniProtKB-KW"/>
</dbReference>
<evidence type="ECO:0000313" key="12">
    <source>
        <dbReference type="Proteomes" id="UP000070544"/>
    </source>
</evidence>
<protein>
    <recommendedName>
        <fullName evidence="10">SP-RING-type domain-containing protein</fullName>
    </recommendedName>
</protein>
<keyword evidence="5" id="KW-0479">Metal-binding</keyword>
<dbReference type="STRING" id="1344416.A0A139A277"/>
<organism evidence="11 12">
    <name type="scientific">Gonapodya prolifera (strain JEL478)</name>
    <name type="common">Monoblepharis prolifera</name>
    <dbReference type="NCBI Taxonomy" id="1344416"/>
    <lineage>
        <taxon>Eukaryota</taxon>
        <taxon>Fungi</taxon>
        <taxon>Fungi incertae sedis</taxon>
        <taxon>Chytridiomycota</taxon>
        <taxon>Chytridiomycota incertae sedis</taxon>
        <taxon>Monoblepharidomycetes</taxon>
        <taxon>Monoblepharidales</taxon>
        <taxon>Gonapodyaceae</taxon>
        <taxon>Gonapodya</taxon>
    </lineage>
</organism>
<dbReference type="Gene3D" id="3.30.40.10">
    <property type="entry name" value="Zinc/RING finger domain, C3HC4 (zinc finger)"/>
    <property type="match status" value="1"/>
</dbReference>
<evidence type="ECO:0000256" key="5">
    <source>
        <dbReference type="ARBA" id="ARBA00022723"/>
    </source>
</evidence>
<evidence type="ECO:0000313" key="11">
    <source>
        <dbReference type="EMBL" id="KXS10900.1"/>
    </source>
</evidence>
<evidence type="ECO:0000256" key="8">
    <source>
        <dbReference type="ARBA" id="ARBA00022833"/>
    </source>
</evidence>
<dbReference type="GO" id="GO:0016925">
    <property type="term" value="P:protein sumoylation"/>
    <property type="evidence" value="ECO:0007669"/>
    <property type="project" value="UniProtKB-UniPathway"/>
</dbReference>
<evidence type="ECO:0000256" key="7">
    <source>
        <dbReference type="ARBA" id="ARBA00022786"/>
    </source>
</evidence>
<keyword evidence="9" id="KW-0539">Nucleus</keyword>
<evidence type="ECO:0000256" key="2">
    <source>
        <dbReference type="ARBA" id="ARBA00004718"/>
    </source>
</evidence>
<reference evidence="11 12" key="1">
    <citation type="journal article" date="2015" name="Genome Biol. Evol.">
        <title>Phylogenomic analyses indicate that early fungi evolved digesting cell walls of algal ancestors of land plants.</title>
        <authorList>
            <person name="Chang Y."/>
            <person name="Wang S."/>
            <person name="Sekimoto S."/>
            <person name="Aerts A.L."/>
            <person name="Choi C."/>
            <person name="Clum A."/>
            <person name="LaButti K.M."/>
            <person name="Lindquist E.A."/>
            <person name="Yee Ngan C."/>
            <person name="Ohm R.A."/>
            <person name="Salamov A.A."/>
            <person name="Grigoriev I.V."/>
            <person name="Spatafora J.W."/>
            <person name="Berbee M.L."/>
        </authorList>
    </citation>
    <scope>NUCLEOTIDE SEQUENCE [LARGE SCALE GENOMIC DNA]</scope>
    <source>
        <strain evidence="11 12">JEL478</strain>
    </source>
</reference>
<keyword evidence="6" id="KW-0863">Zinc-finger</keyword>
<dbReference type="SUPFAM" id="SSF57850">
    <property type="entry name" value="RING/U-box"/>
    <property type="match status" value="1"/>
</dbReference>
<feature type="domain" description="SP-RING-type" evidence="10">
    <location>
        <begin position="165"/>
        <end position="219"/>
    </location>
</feature>
<dbReference type="AlphaFoldDB" id="A0A139A277"/>
<dbReference type="OMA" id="VECKHIY"/>
<keyword evidence="4" id="KW-0808">Transferase</keyword>